<evidence type="ECO:0000313" key="1">
    <source>
        <dbReference type="EMBL" id="QDT18405.1"/>
    </source>
</evidence>
<dbReference type="OrthoDB" id="286727at2"/>
<dbReference type="Gene3D" id="2.60.40.1120">
    <property type="entry name" value="Carboxypeptidase-like, regulatory domain"/>
    <property type="match status" value="1"/>
</dbReference>
<keyword evidence="2" id="KW-1185">Reference proteome</keyword>
<proteinExistence type="predicted"/>
<dbReference type="EMBL" id="CP036266">
    <property type="protein sequence ID" value="QDT18405.1"/>
    <property type="molecule type" value="Genomic_DNA"/>
</dbReference>
<protein>
    <recommendedName>
        <fullName evidence="3">Carboxypeptidase regulatory-like domain-containing protein</fullName>
    </recommendedName>
</protein>
<dbReference type="Proteomes" id="UP000320421">
    <property type="component" value="Chromosome"/>
</dbReference>
<dbReference type="SUPFAM" id="SSF49464">
    <property type="entry name" value="Carboxypeptidase regulatory domain-like"/>
    <property type="match status" value="1"/>
</dbReference>
<evidence type="ECO:0000313" key="2">
    <source>
        <dbReference type="Proteomes" id="UP000320421"/>
    </source>
</evidence>
<dbReference type="AlphaFoldDB" id="A0A517PGB4"/>
<reference evidence="1 2" key="1">
    <citation type="submission" date="2019-02" db="EMBL/GenBank/DDBJ databases">
        <title>Deep-cultivation of Planctomycetes and their phenomic and genomic characterization uncovers novel biology.</title>
        <authorList>
            <person name="Wiegand S."/>
            <person name="Jogler M."/>
            <person name="Boedeker C."/>
            <person name="Pinto D."/>
            <person name="Vollmers J."/>
            <person name="Rivas-Marin E."/>
            <person name="Kohn T."/>
            <person name="Peeters S.H."/>
            <person name="Heuer A."/>
            <person name="Rast P."/>
            <person name="Oberbeckmann S."/>
            <person name="Bunk B."/>
            <person name="Jeske O."/>
            <person name="Meyerdierks A."/>
            <person name="Storesund J.E."/>
            <person name="Kallscheuer N."/>
            <person name="Luecker S."/>
            <person name="Lage O.M."/>
            <person name="Pohl T."/>
            <person name="Merkel B.J."/>
            <person name="Hornburger P."/>
            <person name="Mueller R.-W."/>
            <person name="Bruemmer F."/>
            <person name="Labrenz M."/>
            <person name="Spormann A.M."/>
            <person name="Op den Camp H."/>
            <person name="Overmann J."/>
            <person name="Amann R."/>
            <person name="Jetten M.S.M."/>
            <person name="Mascher T."/>
            <person name="Medema M.H."/>
            <person name="Devos D.P."/>
            <person name="Kaster A.-K."/>
            <person name="Ovreas L."/>
            <person name="Rohde M."/>
            <person name="Galperin M.Y."/>
            <person name="Jogler C."/>
        </authorList>
    </citation>
    <scope>NUCLEOTIDE SEQUENCE [LARGE SCALE GENOMIC DNA]</scope>
    <source>
        <strain evidence="1 2">HG66A1</strain>
    </source>
</reference>
<evidence type="ECO:0008006" key="3">
    <source>
        <dbReference type="Google" id="ProtNLM"/>
    </source>
</evidence>
<organism evidence="1 2">
    <name type="scientific">Gimesia chilikensis</name>
    <dbReference type="NCBI Taxonomy" id="2605989"/>
    <lineage>
        <taxon>Bacteria</taxon>
        <taxon>Pseudomonadati</taxon>
        <taxon>Planctomycetota</taxon>
        <taxon>Planctomycetia</taxon>
        <taxon>Planctomycetales</taxon>
        <taxon>Planctomycetaceae</taxon>
        <taxon>Gimesia</taxon>
    </lineage>
</organism>
<accession>A0A517PGB4</accession>
<sequence>MNIMQLYHLPVLRVFFLLTVGLLTACSGGDSDVPELGQVSGTITLDGQPLEGASVTFEPQTGTLSTGSTDASGHYELVFNKDHQGAVLGTHTVRISKRGEPGTPNDTQDQIPAKFNANSKLTAEVKAGDNTLNFDLESK</sequence>
<dbReference type="RefSeq" id="WP_145179898.1">
    <property type="nucleotide sequence ID" value="NZ_CP036266.1"/>
</dbReference>
<gene>
    <name evidence="1" type="ORF">HG66A1_01640</name>
</gene>
<dbReference type="InterPro" id="IPR008969">
    <property type="entry name" value="CarboxyPept-like_regulatory"/>
</dbReference>
<name>A0A517PGB4_9PLAN</name>